<protein>
    <recommendedName>
        <fullName evidence="1">Holliday junction resolvase-related domain-containing protein</fullName>
    </recommendedName>
</protein>
<dbReference type="AlphaFoldDB" id="A0A382WMH3"/>
<feature type="domain" description="Holliday junction resolvase-related" evidence="1">
    <location>
        <begin position="45"/>
        <end position="158"/>
    </location>
</feature>
<organism evidence="2">
    <name type="scientific">marine metagenome</name>
    <dbReference type="NCBI Taxonomy" id="408172"/>
    <lineage>
        <taxon>unclassified sequences</taxon>
        <taxon>metagenomes</taxon>
        <taxon>ecological metagenomes</taxon>
    </lineage>
</organism>
<dbReference type="Pfam" id="PF10107">
    <property type="entry name" value="Endonuc_Holl"/>
    <property type="match status" value="1"/>
</dbReference>
<proteinExistence type="predicted"/>
<accession>A0A382WMH3</accession>
<sequence length="159" mass="17970">MTEIDDVISSLQNSNINAQCPCGEVSALSDFILYDGTKDPPDTAKEIQELYETQYKENVEELKTRKISASEGAEKKSLEVGFGKTIEKMVHLLKDFNFPVEDCSFLAEPLDVIVFNGIAENNVNHITFMEIKTGKATLNKHQRMIRDAVYDHKVKVEEI</sequence>
<evidence type="ECO:0000313" key="2">
    <source>
        <dbReference type="EMBL" id="SVD59318.1"/>
    </source>
</evidence>
<gene>
    <name evidence="2" type="ORF">METZ01_LOCUS412172</name>
</gene>
<reference evidence="2" key="1">
    <citation type="submission" date="2018-05" db="EMBL/GenBank/DDBJ databases">
        <authorList>
            <person name="Lanie J.A."/>
            <person name="Ng W.-L."/>
            <person name="Kazmierczak K.M."/>
            <person name="Andrzejewski T.M."/>
            <person name="Davidsen T.M."/>
            <person name="Wayne K.J."/>
            <person name="Tettelin H."/>
            <person name="Glass J.I."/>
            <person name="Rusch D."/>
            <person name="Podicherti R."/>
            <person name="Tsui H.-C.T."/>
            <person name="Winkler M.E."/>
        </authorList>
    </citation>
    <scope>NUCLEOTIDE SEQUENCE</scope>
</reference>
<dbReference type="InterPro" id="IPR019287">
    <property type="entry name" value="Hday_junct_resolvase-rel_dom"/>
</dbReference>
<name>A0A382WMH3_9ZZZZ</name>
<evidence type="ECO:0000259" key="1">
    <source>
        <dbReference type="Pfam" id="PF10107"/>
    </source>
</evidence>
<dbReference type="EMBL" id="UINC01160585">
    <property type="protein sequence ID" value="SVD59318.1"/>
    <property type="molecule type" value="Genomic_DNA"/>
</dbReference>